<comment type="caution">
    <text evidence="5">The sequence shown here is derived from an EMBL/GenBank/DDBJ whole genome shotgun (WGS) entry which is preliminary data.</text>
</comment>
<dbReference type="Pfam" id="PF00179">
    <property type="entry name" value="UQ_con"/>
    <property type="match status" value="1"/>
</dbReference>
<gene>
    <name evidence="5" type="ORF">FNF29_03012</name>
</gene>
<feature type="domain" description="UBC core" evidence="4">
    <location>
        <begin position="1364"/>
        <end position="1527"/>
    </location>
</feature>
<dbReference type="InterPro" id="IPR016135">
    <property type="entry name" value="UBQ-conjugating_enzyme/RWD"/>
</dbReference>
<feature type="compositionally biased region" description="Gly residues" evidence="3">
    <location>
        <begin position="429"/>
        <end position="442"/>
    </location>
</feature>
<evidence type="ECO:0000313" key="6">
    <source>
        <dbReference type="Proteomes" id="UP000323011"/>
    </source>
</evidence>
<evidence type="ECO:0000313" key="5">
    <source>
        <dbReference type="EMBL" id="KAA0153624.1"/>
    </source>
</evidence>
<feature type="region of interest" description="Disordered" evidence="3">
    <location>
        <begin position="1246"/>
        <end position="1298"/>
    </location>
</feature>
<dbReference type="PROSITE" id="PS50127">
    <property type="entry name" value="UBC_2"/>
    <property type="match status" value="1"/>
</dbReference>
<dbReference type="Gene3D" id="3.10.110.10">
    <property type="entry name" value="Ubiquitin Conjugating Enzyme"/>
    <property type="match status" value="1"/>
</dbReference>
<feature type="region of interest" description="Disordered" evidence="3">
    <location>
        <begin position="1172"/>
        <end position="1234"/>
    </location>
</feature>
<evidence type="ECO:0000256" key="3">
    <source>
        <dbReference type="SAM" id="MobiDB-lite"/>
    </source>
</evidence>
<feature type="region of interest" description="Disordered" evidence="3">
    <location>
        <begin position="415"/>
        <end position="478"/>
    </location>
</feature>
<protein>
    <recommendedName>
        <fullName evidence="4">UBC core domain-containing protein</fullName>
    </recommendedName>
</protein>
<feature type="region of interest" description="Disordered" evidence="3">
    <location>
        <begin position="717"/>
        <end position="796"/>
    </location>
</feature>
<dbReference type="InterPro" id="IPR000608">
    <property type="entry name" value="UBC"/>
</dbReference>
<dbReference type="PANTHER" id="PTHR46116">
    <property type="entry name" value="(E3-INDEPENDENT) E2 UBIQUITIN-CONJUGATING ENZYME"/>
    <property type="match status" value="1"/>
</dbReference>
<dbReference type="InterPro" id="IPR057735">
    <property type="entry name" value="UBE2O-like_tSH3-B"/>
</dbReference>
<accession>A0A5A8CMD7</accession>
<keyword evidence="1" id="KW-0808">Transferase</keyword>
<dbReference type="SUPFAM" id="SSF54495">
    <property type="entry name" value="UBC-like"/>
    <property type="match status" value="1"/>
</dbReference>
<dbReference type="EMBL" id="VLTN01000015">
    <property type="protein sequence ID" value="KAA0153624.1"/>
    <property type="molecule type" value="Genomic_DNA"/>
</dbReference>
<dbReference type="SMART" id="SM00212">
    <property type="entry name" value="UBCc"/>
    <property type="match status" value="1"/>
</dbReference>
<organism evidence="5 6">
    <name type="scientific">Cafeteria roenbergensis</name>
    <name type="common">Marine flagellate</name>
    <dbReference type="NCBI Taxonomy" id="33653"/>
    <lineage>
        <taxon>Eukaryota</taxon>
        <taxon>Sar</taxon>
        <taxon>Stramenopiles</taxon>
        <taxon>Bigyra</taxon>
        <taxon>Opalozoa</taxon>
        <taxon>Bicosoecida</taxon>
        <taxon>Cafeteriaceae</taxon>
        <taxon>Cafeteria</taxon>
    </lineage>
</organism>
<dbReference type="GO" id="GO:0061631">
    <property type="term" value="F:ubiquitin conjugating enzyme activity"/>
    <property type="evidence" value="ECO:0007669"/>
    <property type="project" value="TreeGrafter"/>
</dbReference>
<dbReference type="Pfam" id="PF23046">
    <property type="entry name" value="tSH3-B_UBE2O"/>
    <property type="match status" value="1"/>
</dbReference>
<feature type="compositionally biased region" description="Low complexity" evidence="3">
    <location>
        <begin position="1246"/>
        <end position="1279"/>
    </location>
</feature>
<dbReference type="Proteomes" id="UP000323011">
    <property type="component" value="Unassembled WGS sequence"/>
</dbReference>
<feature type="region of interest" description="Disordered" evidence="3">
    <location>
        <begin position="1570"/>
        <end position="1605"/>
    </location>
</feature>
<proteinExistence type="predicted"/>
<name>A0A5A8CMD7_CAFRO</name>
<evidence type="ECO:0000256" key="2">
    <source>
        <dbReference type="ARBA" id="ARBA00022786"/>
    </source>
</evidence>
<feature type="compositionally biased region" description="Acidic residues" evidence="3">
    <location>
        <begin position="443"/>
        <end position="471"/>
    </location>
</feature>
<feature type="compositionally biased region" description="Acidic residues" evidence="3">
    <location>
        <begin position="728"/>
        <end position="760"/>
    </location>
</feature>
<feature type="compositionally biased region" description="Low complexity" evidence="3">
    <location>
        <begin position="1192"/>
        <end position="1234"/>
    </location>
</feature>
<evidence type="ECO:0000256" key="1">
    <source>
        <dbReference type="ARBA" id="ARBA00022679"/>
    </source>
</evidence>
<dbReference type="OMA" id="NSERHEC"/>
<keyword evidence="2" id="KW-0833">Ubl conjugation pathway</keyword>
<keyword evidence="6" id="KW-1185">Reference proteome</keyword>
<dbReference type="PANTHER" id="PTHR46116:SF15">
    <property type="entry name" value="(E3-INDEPENDENT) E2 UBIQUITIN-CONJUGATING ENZYME"/>
    <property type="match status" value="1"/>
</dbReference>
<sequence length="1676" mass="169652">MELNSAEAGASGRFALVVTVREGHQLALPLETLTDSAEAVAAAAAVADLEAPGSLAPGAVAMRVVDRAVEEGDLVQRSTDEEGTGRPFGMVMRLEQLLDVERCATGARLLGVPHGRLAPVCGLHDEDWVVLDEDVGGMESKWERVTVAFPDGGVCIVNSNAATELRSDDDRDSELEPGMNVRAPRRVWREAKWVRGSCSSRTRVGTVVSMRAEEVEVVWGSGPALREQSTLIPAAAGRLLAYPRRSDFGAWQLNRPALLFATDDTPVAPARDGGAAAAGAVAESPVDKEVAAIEAAAAAAEAEVAARRAASTASRPAAAAAAASSAPVAAARAAAHFGGGAAPPGRVTPVGVGEPTPLSSLLAAESCAGALGNLPKTVTTGLCASDVEVAGPSMDPKFLETSGITVESLGPGAGLMEDPSISAHATAGGNVGGVGGIGGGGENNEDEEDEEDDDEEDDDEEDDDEEGDSDSDSSSHLSMSITGRMSMWATPPTMGRRPPQGVEDDRWRLVTVQRTKTFAEVQWQDGTVTREEAIHLNPCHDYMPSEFLPGQFVVEAASLAETAAPAKCEAPEAATAAATSSPAAADGVPGEKGAAAAEAAPAEGVSVAGRAAALAASADECAAWLRRYGEGKATPADDTANLAPVAGVPAGVVKAILAVSGTVPAAGSMIQQLFSLRLHTCSTSGAPSISLWVGPTSDLVPLPTVFRLMELGAGYYGEGDEYSQHNEDESESESDDDDEEDEEEEEEYDEAEEEDEEEEVQQVGATANSVPIAGPGSTGGHSLSDEEEWVPPPHHQAIRDLPDLITLPHPDHPDPVPNLSVLPPAMRSVARSASALQTLWTLDTKAARAALVNGLVSALERLSARLRAAADTANVPPRIGLVLACDRKGKMACVHWLPGRQAGAAAEGSLAPPSPEALRRCIDTMGIGKMLSGLFHDAVARTPTDGSKSSTNCEWVPVFDIREFALLSPRATDIVMGAPGAKLTVTQAALGSPATPHTASVQAAIGAAPPVAPGAAPPVAPGAGPPPFAGALAQQPPSTLLGAGTGGAPLTATVGPPTVFPVAGAWARHRLGGMQHASLPQCPFSPLEPGSPFAVCAGVVYAVLPSGHVLIRWPDLSFSAEHPLDIVSLVADQDGEMSHSMDGASSFDIIFASPLTKEQEEAAAAAPAVGAGAGAAPSSQLPDAAGVAGTQAATEPSDASAPAAEASSLVEPAAEPSDAPAAASPAAAAPEGNAAVDGGFATAAEPVSAAEPAAEATATGAPPTDAAAAGSTAGAASEASSEEPTRGAAARAAAPSASHEEVGSALARAVSEDDWTAAVKAAWSTWGFSGMVTEPGPAPADFVRSGASGCAAGSAGPAARPGASLLRRLMGEARSLSAGLPPGSALFRFEDDPLALRLVLAGFPNTPYMHGMFVFDIVLPETYPAKPPHVHFQCRIGQRLNPNLYAEGKVCLSLLGTWEGEAASEAWQPGTSTLLQLVVSLQAFVLNRPDPYFNEPGTEELRGAPDTDKRAKDYNENAHLLSLRAARLQLVNPPAGGAGRLCALHMTAIAPRVAAMQVALQASRTVSASTASTGGSASAASPGVGARASSGAGAPEGAPADTEAAAAAEATAAAATAPSTVGDAGAADAACLAKLLPSPPSAGFFAVLRREAAALVAAVEARAAAAASAAAEAEQA</sequence>
<evidence type="ECO:0000259" key="4">
    <source>
        <dbReference type="PROSITE" id="PS50127"/>
    </source>
</evidence>
<reference evidence="5 6" key="1">
    <citation type="submission" date="2019-07" db="EMBL/GenBank/DDBJ databases">
        <title>Genomes of Cafeteria roenbergensis.</title>
        <authorList>
            <person name="Fischer M.G."/>
            <person name="Hackl T."/>
            <person name="Roman M."/>
        </authorList>
    </citation>
    <scope>NUCLEOTIDE SEQUENCE [LARGE SCALE GENOMIC DNA]</scope>
    <source>
        <strain evidence="5 6">BVI</strain>
    </source>
</reference>
<feature type="compositionally biased region" description="Low complexity" evidence="3">
    <location>
        <begin position="1288"/>
        <end position="1297"/>
    </location>
</feature>